<keyword evidence="3 5" id="KW-0413">Isomerase</keyword>
<dbReference type="Pfam" id="PF02746">
    <property type="entry name" value="MR_MLE_N"/>
    <property type="match status" value="1"/>
</dbReference>
<proteinExistence type="inferred from homology"/>
<evidence type="ECO:0000259" key="4">
    <source>
        <dbReference type="SMART" id="SM00922"/>
    </source>
</evidence>
<dbReference type="EMBL" id="FQUS01000001">
    <property type="protein sequence ID" value="SHE46218.1"/>
    <property type="molecule type" value="Genomic_DNA"/>
</dbReference>
<dbReference type="InterPro" id="IPR029065">
    <property type="entry name" value="Enolase_C-like"/>
</dbReference>
<dbReference type="SMART" id="SM00922">
    <property type="entry name" value="MR_MLE"/>
    <property type="match status" value="1"/>
</dbReference>
<dbReference type="SUPFAM" id="SSF51604">
    <property type="entry name" value="Enolase C-terminal domain-like"/>
    <property type="match status" value="1"/>
</dbReference>
<dbReference type="SUPFAM" id="SSF54826">
    <property type="entry name" value="Enolase N-terminal domain-like"/>
    <property type="match status" value="1"/>
</dbReference>
<reference evidence="5 6" key="1">
    <citation type="submission" date="2016-11" db="EMBL/GenBank/DDBJ databases">
        <authorList>
            <person name="Jaros S."/>
            <person name="Januszkiewicz K."/>
            <person name="Wedrychowicz H."/>
        </authorList>
    </citation>
    <scope>NUCLEOTIDE SEQUENCE [LARGE SCALE GENOMIC DNA]</scope>
    <source>
        <strain evidence="5 6">DSM 21986</strain>
    </source>
</reference>
<dbReference type="SFLD" id="SFLDS00001">
    <property type="entry name" value="Enolase"/>
    <property type="match status" value="1"/>
</dbReference>
<dbReference type="InterPro" id="IPR036849">
    <property type="entry name" value="Enolase-like_C_sf"/>
</dbReference>
<evidence type="ECO:0000313" key="5">
    <source>
        <dbReference type="EMBL" id="SHE46218.1"/>
    </source>
</evidence>
<dbReference type="GO" id="GO:0046872">
    <property type="term" value="F:metal ion binding"/>
    <property type="evidence" value="ECO:0007669"/>
    <property type="project" value="UniProtKB-KW"/>
</dbReference>
<dbReference type="Gene3D" id="3.20.20.120">
    <property type="entry name" value="Enolase-like C-terminal domain"/>
    <property type="match status" value="1"/>
</dbReference>
<organism evidence="5 6">
    <name type="scientific">Fodinibius roseus</name>
    <dbReference type="NCBI Taxonomy" id="1194090"/>
    <lineage>
        <taxon>Bacteria</taxon>
        <taxon>Pseudomonadati</taxon>
        <taxon>Balneolota</taxon>
        <taxon>Balneolia</taxon>
        <taxon>Balneolales</taxon>
        <taxon>Balneolaceae</taxon>
        <taxon>Fodinibius</taxon>
    </lineage>
</organism>
<dbReference type="InterPro" id="IPR029017">
    <property type="entry name" value="Enolase-like_N"/>
</dbReference>
<sequence length="414" mass="44832">MSNISRKKFLARTTAAAALPFLPDLTGQDTTSDNTVTSLPENIKIERIETFPVRYPSVLPFRFLDGPTGTGRPAVLVKITADDGSVGWGESVPVPRWSYETLEASVHAIDTYLTPVLTGHNPFDLKGINELMSREIAPSFTTGMPITKSGIDMALHDLMGKVTGRNIAELWGRTTGDEITLSWTISTTDLGEAEDLVKKGLEKGYRHFNLKVGPDPEYDLELVEQVKQIVPDSFLWADANGGYDLSTALDAAPRLADAGVPVLEQPIPISQITGYRRLVDQGALPIIVDEGMVSPAQVLEFIKLECLDGVAMKPARTGGLLSARQQIELLGHAGLRFLGSGLTDPDVSLAASLILFSAYDLSYPAALNGPQFLAESIITEPFRPVNGKVRVPQGAGLGIEVDEDKLQDLVRRSR</sequence>
<keyword evidence="2" id="KW-0479">Metal-binding</keyword>
<accession>A0A1M4TP63</accession>
<name>A0A1M4TP63_9BACT</name>
<dbReference type="Pfam" id="PF13378">
    <property type="entry name" value="MR_MLE_C"/>
    <property type="match status" value="1"/>
</dbReference>
<keyword evidence="6" id="KW-1185">Reference proteome</keyword>
<dbReference type="InterPro" id="IPR018110">
    <property type="entry name" value="Mandel_Rmase/mucon_lact_enz_CS"/>
</dbReference>
<dbReference type="InterPro" id="IPR013342">
    <property type="entry name" value="Mandelate_racemase_C"/>
</dbReference>
<protein>
    <submittedName>
        <fullName evidence="5">Muconate cycloisomerase</fullName>
    </submittedName>
</protein>
<dbReference type="PANTHER" id="PTHR48073">
    <property type="entry name" value="O-SUCCINYLBENZOATE SYNTHASE-RELATED"/>
    <property type="match status" value="1"/>
</dbReference>
<comment type="similarity">
    <text evidence="1">Belongs to the mandelate racemase/muconate lactonizing enzyme family.</text>
</comment>
<evidence type="ECO:0000256" key="1">
    <source>
        <dbReference type="ARBA" id="ARBA00008031"/>
    </source>
</evidence>
<evidence type="ECO:0000313" key="6">
    <source>
        <dbReference type="Proteomes" id="UP000184041"/>
    </source>
</evidence>
<dbReference type="SFLD" id="SFLDG00180">
    <property type="entry name" value="muconate_cycloisomerase"/>
    <property type="match status" value="1"/>
</dbReference>
<dbReference type="InterPro" id="IPR013341">
    <property type="entry name" value="Mandelate_racemase_N_dom"/>
</dbReference>
<gene>
    <name evidence="5" type="ORF">SAMN05443144_101347</name>
</gene>
<dbReference type="PANTHER" id="PTHR48073:SF2">
    <property type="entry name" value="O-SUCCINYLBENZOATE SYNTHASE"/>
    <property type="match status" value="1"/>
</dbReference>
<dbReference type="GO" id="GO:0009063">
    <property type="term" value="P:amino acid catabolic process"/>
    <property type="evidence" value="ECO:0007669"/>
    <property type="project" value="InterPro"/>
</dbReference>
<dbReference type="RefSeq" id="WP_084087944.1">
    <property type="nucleotide sequence ID" value="NZ_FQUS01000001.1"/>
</dbReference>
<dbReference type="GO" id="GO:0006518">
    <property type="term" value="P:peptide metabolic process"/>
    <property type="evidence" value="ECO:0007669"/>
    <property type="project" value="UniProtKB-ARBA"/>
</dbReference>
<feature type="domain" description="Mandelate racemase/muconate lactonizing enzyme C-terminal" evidence="4">
    <location>
        <begin position="190"/>
        <end position="285"/>
    </location>
</feature>
<dbReference type="GO" id="GO:0016854">
    <property type="term" value="F:racemase and epimerase activity"/>
    <property type="evidence" value="ECO:0007669"/>
    <property type="project" value="UniProtKB-ARBA"/>
</dbReference>
<dbReference type="Proteomes" id="UP000184041">
    <property type="component" value="Unassembled WGS sequence"/>
</dbReference>
<dbReference type="OrthoDB" id="9775391at2"/>
<evidence type="ECO:0000256" key="2">
    <source>
        <dbReference type="ARBA" id="ARBA00022723"/>
    </source>
</evidence>
<evidence type="ECO:0000256" key="3">
    <source>
        <dbReference type="ARBA" id="ARBA00023235"/>
    </source>
</evidence>
<dbReference type="AlphaFoldDB" id="A0A1M4TP63"/>
<dbReference type="STRING" id="1194090.SAMN05443144_101347"/>
<dbReference type="Gene3D" id="3.30.390.10">
    <property type="entry name" value="Enolase-like, N-terminal domain"/>
    <property type="match status" value="1"/>
</dbReference>
<dbReference type="PROSITE" id="PS00909">
    <property type="entry name" value="MR_MLE_2"/>
    <property type="match status" value="1"/>
</dbReference>